<keyword evidence="3" id="KW-1185">Reference proteome</keyword>
<reference evidence="2 3" key="1">
    <citation type="submission" date="2024-05" db="EMBL/GenBank/DDBJ databases">
        <authorList>
            <person name="Liu Q."/>
            <person name="Xin Y.-H."/>
        </authorList>
    </citation>
    <scope>NUCLEOTIDE SEQUENCE [LARGE SCALE GENOMIC DNA]</scope>
    <source>
        <strain evidence="2 3">CGMCC 1.10181</strain>
    </source>
</reference>
<dbReference type="Pfam" id="PF13561">
    <property type="entry name" value="adh_short_C2"/>
    <property type="match status" value="1"/>
</dbReference>
<dbReference type="CDD" id="cd05233">
    <property type="entry name" value="SDR_c"/>
    <property type="match status" value="1"/>
</dbReference>
<comment type="similarity">
    <text evidence="1">Belongs to the short-chain dehydrogenases/reductases (SDR) family.</text>
</comment>
<dbReference type="PRINTS" id="PR00080">
    <property type="entry name" value="SDRFAMILY"/>
</dbReference>
<accession>A0ABU9YBE3</accession>
<dbReference type="PANTHER" id="PTHR42879">
    <property type="entry name" value="3-OXOACYL-(ACYL-CARRIER-PROTEIN) REDUCTASE"/>
    <property type="match status" value="1"/>
</dbReference>
<dbReference type="PRINTS" id="PR00081">
    <property type="entry name" value="GDHRDH"/>
</dbReference>
<dbReference type="Gene3D" id="3.40.50.720">
    <property type="entry name" value="NAD(P)-binding Rossmann-like Domain"/>
    <property type="match status" value="1"/>
</dbReference>
<dbReference type="PANTHER" id="PTHR42879:SF2">
    <property type="entry name" value="3-OXOACYL-[ACYL-CARRIER-PROTEIN] REDUCTASE FABG"/>
    <property type="match status" value="1"/>
</dbReference>
<evidence type="ECO:0000256" key="1">
    <source>
        <dbReference type="ARBA" id="ARBA00006484"/>
    </source>
</evidence>
<dbReference type="EMBL" id="JBDIME010000039">
    <property type="protein sequence ID" value="MEN2793117.1"/>
    <property type="molecule type" value="Genomic_DNA"/>
</dbReference>
<dbReference type="RefSeq" id="WP_343890307.1">
    <property type="nucleotide sequence ID" value="NZ_BAAAEH010000031.1"/>
</dbReference>
<sequence>MTGSARGLGLEMAAALASAGATVLVNSRDPSKAEEIVAEFRGVGQKGEALAFDPADETATIAALEKVRARHGRIDILVANAAARMRRPFEDIPPKDFARLIDTNLLAVQSLCWHALPLLKAAPVGRIILISSVAAQRASPNDAAYATSKAGIEALMRALAVEYGPLGVTCNAIAPGPFLTEVNQKIAADIGDAIRHKVPVGRFAQPRELAGALLFLASEAASFVNGQVLVVDGGAAAAL</sequence>
<dbReference type="InterPro" id="IPR002347">
    <property type="entry name" value="SDR_fam"/>
</dbReference>
<evidence type="ECO:0000313" key="2">
    <source>
        <dbReference type="EMBL" id="MEN2793117.1"/>
    </source>
</evidence>
<organism evidence="2 3">
    <name type="scientific">Sphingomonas oligophenolica</name>
    <dbReference type="NCBI Taxonomy" id="301154"/>
    <lineage>
        <taxon>Bacteria</taxon>
        <taxon>Pseudomonadati</taxon>
        <taxon>Pseudomonadota</taxon>
        <taxon>Alphaproteobacteria</taxon>
        <taxon>Sphingomonadales</taxon>
        <taxon>Sphingomonadaceae</taxon>
        <taxon>Sphingomonas</taxon>
    </lineage>
</organism>
<dbReference type="InterPro" id="IPR020904">
    <property type="entry name" value="Sc_DH/Rdtase_CS"/>
</dbReference>
<protein>
    <submittedName>
        <fullName evidence="2">SDR family oxidoreductase</fullName>
    </submittedName>
</protein>
<name>A0ABU9YBE3_9SPHN</name>
<dbReference type="SUPFAM" id="SSF51735">
    <property type="entry name" value="NAD(P)-binding Rossmann-fold domains"/>
    <property type="match status" value="1"/>
</dbReference>
<gene>
    <name evidence="2" type="ORF">ABC974_26060</name>
</gene>
<proteinExistence type="inferred from homology"/>
<comment type="caution">
    <text evidence="2">The sequence shown here is derived from an EMBL/GenBank/DDBJ whole genome shotgun (WGS) entry which is preliminary data.</text>
</comment>
<evidence type="ECO:0000313" key="3">
    <source>
        <dbReference type="Proteomes" id="UP001419910"/>
    </source>
</evidence>
<dbReference type="InterPro" id="IPR050259">
    <property type="entry name" value="SDR"/>
</dbReference>
<dbReference type="InterPro" id="IPR036291">
    <property type="entry name" value="NAD(P)-bd_dom_sf"/>
</dbReference>
<dbReference type="Proteomes" id="UP001419910">
    <property type="component" value="Unassembled WGS sequence"/>
</dbReference>
<dbReference type="PROSITE" id="PS00061">
    <property type="entry name" value="ADH_SHORT"/>
    <property type="match status" value="1"/>
</dbReference>